<organism evidence="2 3">
    <name type="scientific">Trinickia caryophylli</name>
    <name type="common">Paraburkholderia caryophylli</name>
    <dbReference type="NCBI Taxonomy" id="28094"/>
    <lineage>
        <taxon>Bacteria</taxon>
        <taxon>Pseudomonadati</taxon>
        <taxon>Pseudomonadota</taxon>
        <taxon>Betaproteobacteria</taxon>
        <taxon>Burkholderiales</taxon>
        <taxon>Burkholderiaceae</taxon>
        <taxon>Trinickia</taxon>
    </lineage>
</organism>
<sequence length="185" mass="20076">MQAEPDVERAAPPHPVQHQQGAVHPIDGRDARTVEQIAACWNAGRQMSAQLAVLLYGGHESMFRALATPDYLLAGAAMYDDTGEPLAWMALVRHHERAGYAGTARLVFDLDTRAPDGTLERLLHACRSSLCMQGIRVVIGFSDDASPALSRGYAALGFRRTGELRLGAHGSGRVVVHALELHHDH</sequence>
<accession>A0A1X7GHL6</accession>
<gene>
    <name evidence="2" type="ORF">SAMN06295900_11617</name>
</gene>
<feature type="region of interest" description="Disordered" evidence="1">
    <location>
        <begin position="1"/>
        <end position="23"/>
    </location>
</feature>
<feature type="compositionally biased region" description="Basic and acidic residues" evidence="1">
    <location>
        <begin position="1"/>
        <end position="11"/>
    </location>
</feature>
<reference evidence="3" key="1">
    <citation type="submission" date="2017-04" db="EMBL/GenBank/DDBJ databases">
        <authorList>
            <person name="Varghese N."/>
            <person name="Submissions S."/>
        </authorList>
    </citation>
    <scope>NUCLEOTIDE SEQUENCE [LARGE SCALE GENOMIC DNA]</scope>
    <source>
        <strain evidence="3">Ballard 720</strain>
    </source>
</reference>
<evidence type="ECO:0000313" key="2">
    <source>
        <dbReference type="EMBL" id="SMF70022.1"/>
    </source>
</evidence>
<dbReference type="GeneID" id="95552003"/>
<evidence type="ECO:0008006" key="4">
    <source>
        <dbReference type="Google" id="ProtNLM"/>
    </source>
</evidence>
<dbReference type="AlphaFoldDB" id="A0A1X7GHL6"/>
<dbReference type="STRING" id="28094.SAMN06295900_11617"/>
<name>A0A1X7GHL6_TRICW</name>
<proteinExistence type="predicted"/>
<dbReference type="EMBL" id="FXAH01000016">
    <property type="protein sequence ID" value="SMF70022.1"/>
    <property type="molecule type" value="Genomic_DNA"/>
</dbReference>
<evidence type="ECO:0000313" key="3">
    <source>
        <dbReference type="Proteomes" id="UP000192911"/>
    </source>
</evidence>
<keyword evidence="3" id="KW-1185">Reference proteome</keyword>
<dbReference type="Gene3D" id="3.40.630.30">
    <property type="match status" value="1"/>
</dbReference>
<protein>
    <recommendedName>
        <fullName evidence="4">N-acetyltransferase domain-containing protein</fullName>
    </recommendedName>
</protein>
<dbReference type="RefSeq" id="WP_158243569.1">
    <property type="nucleotide sequence ID" value="NZ_BSQD01000014.1"/>
</dbReference>
<dbReference type="Proteomes" id="UP000192911">
    <property type="component" value="Unassembled WGS sequence"/>
</dbReference>
<evidence type="ECO:0000256" key="1">
    <source>
        <dbReference type="SAM" id="MobiDB-lite"/>
    </source>
</evidence>